<gene>
    <name evidence="3" type="ORF">CEXT_83341</name>
</gene>
<keyword evidence="4" id="KW-1185">Reference proteome</keyword>
<feature type="compositionally biased region" description="Basic and acidic residues" evidence="1">
    <location>
        <begin position="113"/>
        <end position="148"/>
    </location>
</feature>
<dbReference type="Proteomes" id="UP001054945">
    <property type="component" value="Unassembled WGS sequence"/>
</dbReference>
<feature type="region of interest" description="Disordered" evidence="1">
    <location>
        <begin position="105"/>
        <end position="173"/>
    </location>
</feature>
<keyword evidence="2" id="KW-0732">Signal</keyword>
<sequence length="173" mass="19716">MFISLGLWVFGITYSVSNLAPPAPYPYEERDKVEIMHNALFPTVQMPHGSEGLLLHKSRPLEKVIQRITGSRIHPIPNPRQMTCGTVQINVFYSVLHETQAPVKGIQGPVQTRRPEGTCDTGQHQDARKQHDRRKESNFEERNSRETDSASGRMRRNCPMAAVPAELKERQQF</sequence>
<organism evidence="3 4">
    <name type="scientific">Caerostris extrusa</name>
    <name type="common">Bark spider</name>
    <name type="synonym">Caerostris bankana</name>
    <dbReference type="NCBI Taxonomy" id="172846"/>
    <lineage>
        <taxon>Eukaryota</taxon>
        <taxon>Metazoa</taxon>
        <taxon>Ecdysozoa</taxon>
        <taxon>Arthropoda</taxon>
        <taxon>Chelicerata</taxon>
        <taxon>Arachnida</taxon>
        <taxon>Araneae</taxon>
        <taxon>Araneomorphae</taxon>
        <taxon>Entelegynae</taxon>
        <taxon>Araneoidea</taxon>
        <taxon>Araneidae</taxon>
        <taxon>Caerostris</taxon>
    </lineage>
</organism>
<protein>
    <submittedName>
        <fullName evidence="3">Uncharacterized protein</fullName>
    </submittedName>
</protein>
<evidence type="ECO:0000256" key="2">
    <source>
        <dbReference type="SAM" id="SignalP"/>
    </source>
</evidence>
<proteinExistence type="predicted"/>
<name>A0AAV4NFZ9_CAEEX</name>
<comment type="caution">
    <text evidence="3">The sequence shown here is derived from an EMBL/GenBank/DDBJ whole genome shotgun (WGS) entry which is preliminary data.</text>
</comment>
<feature type="chain" id="PRO_5043517535" evidence="2">
    <location>
        <begin position="16"/>
        <end position="173"/>
    </location>
</feature>
<feature type="signal peptide" evidence="2">
    <location>
        <begin position="1"/>
        <end position="15"/>
    </location>
</feature>
<evidence type="ECO:0000313" key="3">
    <source>
        <dbReference type="EMBL" id="GIX83408.1"/>
    </source>
</evidence>
<reference evidence="3 4" key="1">
    <citation type="submission" date="2021-06" db="EMBL/GenBank/DDBJ databases">
        <title>Caerostris extrusa draft genome.</title>
        <authorList>
            <person name="Kono N."/>
            <person name="Arakawa K."/>
        </authorList>
    </citation>
    <scope>NUCLEOTIDE SEQUENCE [LARGE SCALE GENOMIC DNA]</scope>
</reference>
<evidence type="ECO:0000256" key="1">
    <source>
        <dbReference type="SAM" id="MobiDB-lite"/>
    </source>
</evidence>
<evidence type="ECO:0000313" key="4">
    <source>
        <dbReference type="Proteomes" id="UP001054945"/>
    </source>
</evidence>
<dbReference type="EMBL" id="BPLR01020866">
    <property type="protein sequence ID" value="GIX83408.1"/>
    <property type="molecule type" value="Genomic_DNA"/>
</dbReference>
<dbReference type="AlphaFoldDB" id="A0AAV4NFZ9"/>
<accession>A0AAV4NFZ9</accession>